<dbReference type="GO" id="GO:0000160">
    <property type="term" value="P:phosphorelay signal transduction system"/>
    <property type="evidence" value="ECO:0007669"/>
    <property type="project" value="InterPro"/>
</dbReference>
<proteinExistence type="predicted"/>
<dbReference type="Pfam" id="PF00196">
    <property type="entry name" value="GerE"/>
    <property type="match status" value="1"/>
</dbReference>
<keyword evidence="4" id="KW-0804">Transcription</keyword>
<dbReference type="InterPro" id="IPR001789">
    <property type="entry name" value="Sig_transdc_resp-reg_receiver"/>
</dbReference>
<keyword evidence="1 5" id="KW-0597">Phosphoprotein</keyword>
<dbReference type="RefSeq" id="WP_130504784.1">
    <property type="nucleotide sequence ID" value="NZ_SHLC01000001.1"/>
</dbReference>
<evidence type="ECO:0000256" key="1">
    <source>
        <dbReference type="ARBA" id="ARBA00022553"/>
    </source>
</evidence>
<dbReference type="SMART" id="SM00421">
    <property type="entry name" value="HTH_LUXR"/>
    <property type="match status" value="1"/>
</dbReference>
<dbReference type="Proteomes" id="UP000291483">
    <property type="component" value="Unassembled WGS sequence"/>
</dbReference>
<dbReference type="InterPro" id="IPR039420">
    <property type="entry name" value="WalR-like"/>
</dbReference>
<dbReference type="OrthoDB" id="9808843at2"/>
<dbReference type="CDD" id="cd06170">
    <property type="entry name" value="LuxR_C_like"/>
    <property type="match status" value="1"/>
</dbReference>
<dbReference type="PROSITE" id="PS50110">
    <property type="entry name" value="RESPONSE_REGULATORY"/>
    <property type="match status" value="1"/>
</dbReference>
<evidence type="ECO:0000313" key="9">
    <source>
        <dbReference type="Proteomes" id="UP000291483"/>
    </source>
</evidence>
<dbReference type="InterPro" id="IPR016032">
    <property type="entry name" value="Sig_transdc_resp-reg_C-effctor"/>
</dbReference>
<name>A0A4Q8AIH2_9MICO</name>
<protein>
    <submittedName>
        <fullName evidence="8">LuxR family two component transcriptional regulator</fullName>
    </submittedName>
</protein>
<evidence type="ECO:0000256" key="2">
    <source>
        <dbReference type="ARBA" id="ARBA00023015"/>
    </source>
</evidence>
<keyword evidence="2" id="KW-0805">Transcription regulation</keyword>
<evidence type="ECO:0000256" key="3">
    <source>
        <dbReference type="ARBA" id="ARBA00023125"/>
    </source>
</evidence>
<feature type="modified residue" description="4-aspartylphosphate" evidence="5">
    <location>
        <position position="65"/>
    </location>
</feature>
<dbReference type="InterPro" id="IPR011006">
    <property type="entry name" value="CheY-like_superfamily"/>
</dbReference>
<comment type="caution">
    <text evidence="8">The sequence shown here is derived from an EMBL/GenBank/DDBJ whole genome shotgun (WGS) entry which is preliminary data.</text>
</comment>
<dbReference type="CDD" id="cd17535">
    <property type="entry name" value="REC_NarL-like"/>
    <property type="match status" value="1"/>
</dbReference>
<keyword evidence="3" id="KW-0238">DNA-binding</keyword>
<dbReference type="GO" id="GO:0006355">
    <property type="term" value="P:regulation of DNA-templated transcription"/>
    <property type="evidence" value="ECO:0007669"/>
    <property type="project" value="InterPro"/>
</dbReference>
<feature type="domain" description="HTH luxR-type" evidence="6">
    <location>
        <begin position="155"/>
        <end position="225"/>
    </location>
</feature>
<sequence length="225" mass="23467">MTGESVSAGDRAPLRVAIADDSLLLRSGIETVLLAHGFDVVASLDSADGVHELIEDERLDALVLDIRMPPTHSDEGLLVLEALRASGSDVGVLMLSMYATPSYAIRAMSAGGGTGYLLKDRIADPESFVHAVHTVASGGSVVDPEVVALLVGTPSSNALTALTPREREVLTLMAQGKSNGGIAQALFLSLKTVETHIGSIMAKLGIDDSPGEHRRVLAVLRLLGP</sequence>
<dbReference type="PROSITE" id="PS00622">
    <property type="entry name" value="HTH_LUXR_1"/>
    <property type="match status" value="1"/>
</dbReference>
<evidence type="ECO:0000259" key="6">
    <source>
        <dbReference type="PROSITE" id="PS50043"/>
    </source>
</evidence>
<organism evidence="8 9">
    <name type="scientific">Microterricola gilva</name>
    <dbReference type="NCBI Taxonomy" id="393267"/>
    <lineage>
        <taxon>Bacteria</taxon>
        <taxon>Bacillati</taxon>
        <taxon>Actinomycetota</taxon>
        <taxon>Actinomycetes</taxon>
        <taxon>Micrococcales</taxon>
        <taxon>Microbacteriaceae</taxon>
        <taxon>Microterricola</taxon>
    </lineage>
</organism>
<dbReference type="SUPFAM" id="SSF46894">
    <property type="entry name" value="C-terminal effector domain of the bipartite response regulators"/>
    <property type="match status" value="1"/>
</dbReference>
<accession>A0A4Q8AIH2</accession>
<evidence type="ECO:0000256" key="4">
    <source>
        <dbReference type="ARBA" id="ARBA00023163"/>
    </source>
</evidence>
<dbReference type="SUPFAM" id="SSF52172">
    <property type="entry name" value="CheY-like"/>
    <property type="match status" value="1"/>
</dbReference>
<reference evidence="8 9" key="1">
    <citation type="submission" date="2019-02" db="EMBL/GenBank/DDBJ databases">
        <title>Sequencing the genomes of 1000 actinobacteria strains.</title>
        <authorList>
            <person name="Klenk H.-P."/>
        </authorList>
    </citation>
    <scope>NUCLEOTIDE SEQUENCE [LARGE SCALE GENOMIC DNA]</scope>
    <source>
        <strain evidence="8 9">DSM 18319</strain>
    </source>
</reference>
<keyword evidence="9" id="KW-1185">Reference proteome</keyword>
<evidence type="ECO:0000313" key="8">
    <source>
        <dbReference type="EMBL" id="RZU64252.1"/>
    </source>
</evidence>
<dbReference type="PANTHER" id="PTHR43214:SF24">
    <property type="entry name" value="TRANSCRIPTIONAL REGULATORY PROTEIN NARL-RELATED"/>
    <property type="match status" value="1"/>
</dbReference>
<dbReference type="InterPro" id="IPR000792">
    <property type="entry name" value="Tscrpt_reg_LuxR_C"/>
</dbReference>
<dbReference type="AlphaFoldDB" id="A0A4Q8AIH2"/>
<dbReference type="Pfam" id="PF00072">
    <property type="entry name" value="Response_reg"/>
    <property type="match status" value="1"/>
</dbReference>
<gene>
    <name evidence="8" type="ORF">EV379_0546</name>
</gene>
<dbReference type="Gene3D" id="3.40.50.2300">
    <property type="match status" value="1"/>
</dbReference>
<dbReference type="PANTHER" id="PTHR43214">
    <property type="entry name" value="TWO-COMPONENT RESPONSE REGULATOR"/>
    <property type="match status" value="1"/>
</dbReference>
<dbReference type="PROSITE" id="PS50043">
    <property type="entry name" value="HTH_LUXR_2"/>
    <property type="match status" value="1"/>
</dbReference>
<dbReference type="GO" id="GO:0003677">
    <property type="term" value="F:DNA binding"/>
    <property type="evidence" value="ECO:0007669"/>
    <property type="project" value="UniProtKB-KW"/>
</dbReference>
<evidence type="ECO:0000256" key="5">
    <source>
        <dbReference type="PROSITE-ProRule" id="PRU00169"/>
    </source>
</evidence>
<dbReference type="PRINTS" id="PR00038">
    <property type="entry name" value="HTHLUXR"/>
</dbReference>
<dbReference type="EMBL" id="SHLC01000001">
    <property type="protein sequence ID" value="RZU64252.1"/>
    <property type="molecule type" value="Genomic_DNA"/>
</dbReference>
<dbReference type="InterPro" id="IPR058245">
    <property type="entry name" value="NreC/VraR/RcsB-like_REC"/>
</dbReference>
<dbReference type="SMART" id="SM00448">
    <property type="entry name" value="REC"/>
    <property type="match status" value="1"/>
</dbReference>
<feature type="domain" description="Response regulatory" evidence="7">
    <location>
        <begin position="15"/>
        <end position="134"/>
    </location>
</feature>
<evidence type="ECO:0000259" key="7">
    <source>
        <dbReference type="PROSITE" id="PS50110"/>
    </source>
</evidence>